<feature type="non-terminal residue" evidence="1">
    <location>
        <position position="1"/>
    </location>
</feature>
<keyword evidence="2" id="KW-1185">Reference proteome</keyword>
<dbReference type="EMBL" id="CAJVQC010077286">
    <property type="protein sequence ID" value="CAG8815424.1"/>
    <property type="molecule type" value="Genomic_DNA"/>
</dbReference>
<organism evidence="1 2">
    <name type="scientific">Racocetra persica</name>
    <dbReference type="NCBI Taxonomy" id="160502"/>
    <lineage>
        <taxon>Eukaryota</taxon>
        <taxon>Fungi</taxon>
        <taxon>Fungi incertae sedis</taxon>
        <taxon>Mucoromycota</taxon>
        <taxon>Glomeromycotina</taxon>
        <taxon>Glomeromycetes</taxon>
        <taxon>Diversisporales</taxon>
        <taxon>Gigasporaceae</taxon>
        <taxon>Racocetra</taxon>
    </lineage>
</organism>
<feature type="non-terminal residue" evidence="1">
    <location>
        <position position="63"/>
    </location>
</feature>
<evidence type="ECO:0000313" key="1">
    <source>
        <dbReference type="EMBL" id="CAG8815424.1"/>
    </source>
</evidence>
<protein>
    <submittedName>
        <fullName evidence="1">25135_t:CDS:1</fullName>
    </submittedName>
</protein>
<name>A0ACA9RZH4_9GLOM</name>
<proteinExistence type="predicted"/>
<dbReference type="Proteomes" id="UP000789920">
    <property type="component" value="Unassembled WGS sequence"/>
</dbReference>
<evidence type="ECO:0000313" key="2">
    <source>
        <dbReference type="Proteomes" id="UP000789920"/>
    </source>
</evidence>
<reference evidence="1" key="1">
    <citation type="submission" date="2021-06" db="EMBL/GenBank/DDBJ databases">
        <authorList>
            <person name="Kallberg Y."/>
            <person name="Tangrot J."/>
            <person name="Rosling A."/>
        </authorList>
    </citation>
    <scope>NUCLEOTIDE SEQUENCE</scope>
    <source>
        <strain evidence="1">MA461A</strain>
    </source>
</reference>
<gene>
    <name evidence="1" type="ORF">RPERSI_LOCUS24217</name>
</gene>
<sequence length="63" mass="7723">MSRQEQQESEESLDSYKRIVIYEDRFDRSIRETISVEKYEQEINQERNEREPTSVKLIKQLIT</sequence>
<accession>A0ACA9RZH4</accession>
<comment type="caution">
    <text evidence="1">The sequence shown here is derived from an EMBL/GenBank/DDBJ whole genome shotgun (WGS) entry which is preliminary data.</text>
</comment>